<comment type="caution">
    <text evidence="4">The sequence shown here is derived from an EMBL/GenBank/DDBJ whole genome shotgun (WGS) entry which is preliminary data.</text>
</comment>
<accession>A0A162BBZ5</accession>
<dbReference type="PATRIC" id="fig|1365257.3.peg.305"/>
<protein>
    <recommendedName>
        <fullName evidence="6">Esterase</fullName>
    </recommendedName>
</protein>
<dbReference type="PANTHER" id="PTHR40841:SF2">
    <property type="entry name" value="SIDEROPHORE-DEGRADING ESTERASE (EUROFUNG)"/>
    <property type="match status" value="1"/>
</dbReference>
<keyword evidence="2" id="KW-0378">Hydrolase</keyword>
<dbReference type="EMBL" id="AUXX01000002">
    <property type="protein sequence ID" value="KZN70070.1"/>
    <property type="molecule type" value="Genomic_DNA"/>
</dbReference>
<dbReference type="InterPro" id="IPR029058">
    <property type="entry name" value="AB_hydrolase_fold"/>
</dbReference>
<feature type="signal peptide" evidence="3">
    <location>
        <begin position="1"/>
        <end position="19"/>
    </location>
</feature>
<evidence type="ECO:0000313" key="5">
    <source>
        <dbReference type="Proteomes" id="UP000076661"/>
    </source>
</evidence>
<dbReference type="InterPro" id="IPR000801">
    <property type="entry name" value="Esterase-like"/>
</dbReference>
<sequence length="277" mass="31138">MNTVLLGLMCLLTMSGAFATKKFEIDNTDTIPITSQFNQQSYELYVRLPKGYNKSNKAYPLILINDTSYSIATASGILHLIEGRDVEEVVVVGISYSIGTDKLFSRTRDYTPTYAPKETGGHSLAAQKVSGQADDYVKFISKQVLPLVFDRYRINQYRKTFVGHSYGGLLGTYILLTTPTLFESYILGSPSYWYDDEVIFNIESKYAEKNQSLPAEVFVYAGGNEGVIQRDLHKFVEVLKSRQYKKFKLSSKIIPNTSHFSVFALLLTDGLIGLYGK</sequence>
<dbReference type="GO" id="GO:0016788">
    <property type="term" value="F:hydrolase activity, acting on ester bonds"/>
    <property type="evidence" value="ECO:0007669"/>
    <property type="project" value="TreeGrafter"/>
</dbReference>
<evidence type="ECO:0000256" key="1">
    <source>
        <dbReference type="ARBA" id="ARBA00005622"/>
    </source>
</evidence>
<dbReference type="PANTHER" id="PTHR40841">
    <property type="entry name" value="SIDEROPHORE TRIACETYLFUSARININE C ESTERASE"/>
    <property type="match status" value="1"/>
</dbReference>
<organism evidence="4 5">
    <name type="scientific">Pseudoalteromonas luteoviolacea S4060-1</name>
    <dbReference type="NCBI Taxonomy" id="1365257"/>
    <lineage>
        <taxon>Bacteria</taxon>
        <taxon>Pseudomonadati</taxon>
        <taxon>Pseudomonadota</taxon>
        <taxon>Gammaproteobacteria</taxon>
        <taxon>Alteromonadales</taxon>
        <taxon>Pseudoalteromonadaceae</taxon>
        <taxon>Pseudoalteromonas</taxon>
    </lineage>
</organism>
<dbReference type="SUPFAM" id="SSF53474">
    <property type="entry name" value="alpha/beta-Hydrolases"/>
    <property type="match status" value="1"/>
</dbReference>
<dbReference type="InterPro" id="IPR052558">
    <property type="entry name" value="Siderophore_Hydrolase_D"/>
</dbReference>
<dbReference type="AlphaFoldDB" id="A0A162BBZ5"/>
<evidence type="ECO:0000256" key="2">
    <source>
        <dbReference type="ARBA" id="ARBA00022801"/>
    </source>
</evidence>
<feature type="chain" id="PRO_5007831824" description="Esterase" evidence="3">
    <location>
        <begin position="20"/>
        <end position="277"/>
    </location>
</feature>
<dbReference type="Proteomes" id="UP000076661">
    <property type="component" value="Unassembled WGS sequence"/>
</dbReference>
<gene>
    <name evidence="4" type="ORF">N478_09660</name>
</gene>
<evidence type="ECO:0000313" key="4">
    <source>
        <dbReference type="EMBL" id="KZN70070.1"/>
    </source>
</evidence>
<evidence type="ECO:0000256" key="3">
    <source>
        <dbReference type="SAM" id="SignalP"/>
    </source>
</evidence>
<dbReference type="Pfam" id="PF00756">
    <property type="entry name" value="Esterase"/>
    <property type="match status" value="1"/>
</dbReference>
<evidence type="ECO:0008006" key="6">
    <source>
        <dbReference type="Google" id="ProtNLM"/>
    </source>
</evidence>
<dbReference type="Gene3D" id="3.40.50.1820">
    <property type="entry name" value="alpha/beta hydrolase"/>
    <property type="match status" value="1"/>
</dbReference>
<dbReference type="RefSeq" id="WP_063379701.1">
    <property type="nucleotide sequence ID" value="NZ_AUXX01000002.1"/>
</dbReference>
<comment type="similarity">
    <text evidence="1">Belongs to the esterase D family.</text>
</comment>
<proteinExistence type="inferred from homology"/>
<name>A0A162BBZ5_9GAMM</name>
<reference evidence="4 5" key="1">
    <citation type="submission" date="2013-07" db="EMBL/GenBank/DDBJ databases">
        <title>Comparative Genomic and Metabolomic Analysis of Twelve Strains of Pseudoalteromonas luteoviolacea.</title>
        <authorList>
            <person name="Vynne N.G."/>
            <person name="Mansson M."/>
            <person name="Gram L."/>
        </authorList>
    </citation>
    <scope>NUCLEOTIDE SEQUENCE [LARGE SCALE GENOMIC DNA]</scope>
    <source>
        <strain evidence="4 5">S4060-1</strain>
    </source>
</reference>
<keyword evidence="3" id="KW-0732">Signal</keyword>